<evidence type="ECO:0000256" key="2">
    <source>
        <dbReference type="ARBA" id="ARBA00022679"/>
    </source>
</evidence>
<dbReference type="PANTHER" id="PTHR12215:SF10">
    <property type="entry name" value="L-AMINOADIPATE-SEMIALDEHYDE DEHYDROGENASE-PHOSPHOPANTETHEINYL TRANSFERASE"/>
    <property type="match status" value="1"/>
</dbReference>
<feature type="domain" description="4'-phosphopantetheinyl transferase N-terminal" evidence="4">
    <location>
        <begin position="10"/>
        <end position="107"/>
    </location>
</feature>
<feature type="domain" description="4'-phosphopantetheinyl transferase" evidence="3">
    <location>
        <begin position="111"/>
        <end position="202"/>
    </location>
</feature>
<dbReference type="Pfam" id="PF22624">
    <property type="entry name" value="AASDHPPT_N"/>
    <property type="match status" value="1"/>
</dbReference>
<accession>A0A250WXE3</accession>
<dbReference type="AlphaFoldDB" id="A0A250WXE3"/>
<dbReference type="SUPFAM" id="SSF56214">
    <property type="entry name" value="4'-phosphopantetheinyl transferase"/>
    <property type="match status" value="2"/>
</dbReference>
<gene>
    <name evidence="5" type="ORF">CEUSTIGMA_g2950.t1</name>
</gene>
<dbReference type="GO" id="GO:0019878">
    <property type="term" value="P:lysine biosynthetic process via aminoadipic acid"/>
    <property type="evidence" value="ECO:0007669"/>
    <property type="project" value="TreeGrafter"/>
</dbReference>
<keyword evidence="2" id="KW-0808">Transferase</keyword>
<dbReference type="InterPro" id="IPR055066">
    <property type="entry name" value="AASDHPPT_N"/>
</dbReference>
<dbReference type="Pfam" id="PF01648">
    <property type="entry name" value="ACPS"/>
    <property type="match status" value="1"/>
</dbReference>
<dbReference type="Gene3D" id="3.90.470.20">
    <property type="entry name" value="4'-phosphopantetheinyl transferase domain"/>
    <property type="match status" value="2"/>
</dbReference>
<proteinExistence type="predicted"/>
<dbReference type="Proteomes" id="UP000232323">
    <property type="component" value="Unassembled WGS sequence"/>
</dbReference>
<dbReference type="InterPro" id="IPR037143">
    <property type="entry name" value="4-PPantetheinyl_Trfase_dom_sf"/>
</dbReference>
<evidence type="ECO:0000313" key="6">
    <source>
        <dbReference type="Proteomes" id="UP000232323"/>
    </source>
</evidence>
<evidence type="ECO:0000259" key="3">
    <source>
        <dbReference type="Pfam" id="PF01648"/>
    </source>
</evidence>
<dbReference type="GO" id="GO:0005829">
    <property type="term" value="C:cytosol"/>
    <property type="evidence" value="ECO:0007669"/>
    <property type="project" value="TreeGrafter"/>
</dbReference>
<dbReference type="EC" id="2.7.8.7" evidence="1"/>
<evidence type="ECO:0000256" key="1">
    <source>
        <dbReference type="ARBA" id="ARBA00013172"/>
    </source>
</evidence>
<dbReference type="InterPro" id="IPR050559">
    <property type="entry name" value="P-Pant_transferase_sf"/>
</dbReference>
<protein>
    <recommendedName>
        <fullName evidence="1">holo-[acyl-carrier-protein] synthase</fullName>
        <ecNumber evidence="1">2.7.8.7</ecNumber>
    </recommendedName>
</protein>
<organism evidence="5 6">
    <name type="scientific">Chlamydomonas eustigma</name>
    <dbReference type="NCBI Taxonomy" id="1157962"/>
    <lineage>
        <taxon>Eukaryota</taxon>
        <taxon>Viridiplantae</taxon>
        <taxon>Chlorophyta</taxon>
        <taxon>core chlorophytes</taxon>
        <taxon>Chlorophyceae</taxon>
        <taxon>CS clade</taxon>
        <taxon>Chlamydomonadales</taxon>
        <taxon>Chlamydomonadaceae</taxon>
        <taxon>Chlamydomonas</taxon>
    </lineage>
</organism>
<dbReference type="OrthoDB" id="26719at2759"/>
<evidence type="ECO:0000259" key="4">
    <source>
        <dbReference type="Pfam" id="PF22624"/>
    </source>
</evidence>
<comment type="caution">
    <text evidence="5">The sequence shown here is derived from an EMBL/GenBank/DDBJ whole genome shotgun (WGS) entry which is preliminary data.</text>
</comment>
<dbReference type="GO" id="GO:0000287">
    <property type="term" value="F:magnesium ion binding"/>
    <property type="evidence" value="ECO:0007669"/>
    <property type="project" value="InterPro"/>
</dbReference>
<keyword evidence="6" id="KW-1185">Reference proteome</keyword>
<name>A0A250WXE3_9CHLO</name>
<dbReference type="EMBL" id="BEGY01000012">
    <property type="protein sequence ID" value="GAX75507.1"/>
    <property type="molecule type" value="Genomic_DNA"/>
</dbReference>
<dbReference type="InterPro" id="IPR008278">
    <property type="entry name" value="4-PPantetheinyl_Trfase_dom"/>
</dbReference>
<dbReference type="GO" id="GO:0008897">
    <property type="term" value="F:holo-[acyl-carrier-protein] synthase activity"/>
    <property type="evidence" value="ECO:0007669"/>
    <property type="project" value="UniProtKB-EC"/>
</dbReference>
<dbReference type="PANTHER" id="PTHR12215">
    <property type="entry name" value="PHOSPHOPANTETHEINE TRANSFERASE"/>
    <property type="match status" value="1"/>
</dbReference>
<sequence>MLRWYLNTEAWTPSSDEFEFLLNLINEEDQRQVRKFIHEADQKRALASRLLQRACVRLICKCSDSGVQIMRTKGGKPFTLNQKPKAAPNFNFNVSHEGDYTALAAEPYCLCGIDVAAPLRARRPSGKQSLHQIINTMKGQFHTLEWSCIQSYAQREDMMEDCFLRHWSLKEAYVKARGDGLGFEPLSRAAFTFEDDDSILARYATVAVDGVMLNGWRFEIQRLGDKHWVTVARGPPQDIVDAYGVFKSTFGQKHCDASAMQEHLHDTPPHFTEMNVCDLIPDDTLSAYDAVHHKGKL</sequence>
<dbReference type="STRING" id="1157962.A0A250WXE3"/>
<reference evidence="5 6" key="1">
    <citation type="submission" date="2017-08" db="EMBL/GenBank/DDBJ databases">
        <title>Acidophilic green algal genome provides insights into adaptation to an acidic environment.</title>
        <authorList>
            <person name="Hirooka S."/>
            <person name="Hirose Y."/>
            <person name="Kanesaki Y."/>
            <person name="Higuchi S."/>
            <person name="Fujiwara T."/>
            <person name="Onuma R."/>
            <person name="Era A."/>
            <person name="Ohbayashi R."/>
            <person name="Uzuka A."/>
            <person name="Nozaki H."/>
            <person name="Yoshikawa H."/>
            <person name="Miyagishima S.Y."/>
        </authorList>
    </citation>
    <scope>NUCLEOTIDE SEQUENCE [LARGE SCALE GENOMIC DNA]</scope>
    <source>
        <strain evidence="5 6">NIES-2499</strain>
    </source>
</reference>
<evidence type="ECO:0000313" key="5">
    <source>
        <dbReference type="EMBL" id="GAX75507.1"/>
    </source>
</evidence>